<dbReference type="InterPro" id="IPR036676">
    <property type="entry name" value="PurM-like_C_sf"/>
</dbReference>
<reference evidence="4" key="1">
    <citation type="submission" date="2016-10" db="EMBL/GenBank/DDBJ databases">
        <authorList>
            <person name="Varghese N."/>
            <person name="Submissions S."/>
        </authorList>
    </citation>
    <scope>NUCLEOTIDE SEQUENCE [LARGE SCALE GENOMIC DNA]</scope>
    <source>
        <strain evidence="4">NLAE-zl-G277</strain>
    </source>
</reference>
<dbReference type="GeneID" id="93279326"/>
<dbReference type="RefSeq" id="WP_092367497.1">
    <property type="nucleotide sequence ID" value="NZ_CABJCG010000020.1"/>
</dbReference>
<gene>
    <name evidence="3" type="ORF">SAMN05216313_12314</name>
</gene>
<accession>A0A1I0IQ66</accession>
<proteinExistence type="predicted"/>
<dbReference type="EMBL" id="FOIM01000023">
    <property type="protein sequence ID" value="SET99331.1"/>
    <property type="molecule type" value="Genomic_DNA"/>
</dbReference>
<name>A0A1I0IQ66_9FIRM</name>
<dbReference type="Pfam" id="PF02769">
    <property type="entry name" value="AIRS_C"/>
    <property type="match status" value="1"/>
</dbReference>
<dbReference type="STRING" id="460384.SAMN05216313_12314"/>
<evidence type="ECO:0000313" key="3">
    <source>
        <dbReference type="EMBL" id="SET99331.1"/>
    </source>
</evidence>
<keyword evidence="4" id="KW-1185">Reference proteome</keyword>
<dbReference type="Gene3D" id="3.90.650.10">
    <property type="entry name" value="PurM-like C-terminal domain"/>
    <property type="match status" value="1"/>
</dbReference>
<evidence type="ECO:0000259" key="2">
    <source>
        <dbReference type="Pfam" id="PF02769"/>
    </source>
</evidence>
<dbReference type="PANTHER" id="PTHR30303">
    <property type="entry name" value="HYDROGENASE ISOENZYMES FORMATION PROTEIN HYPE"/>
    <property type="match status" value="1"/>
</dbReference>
<dbReference type="AlphaFoldDB" id="A0A1I0IQ66"/>
<feature type="compositionally biased region" description="Basic and acidic residues" evidence="1">
    <location>
        <begin position="185"/>
        <end position="200"/>
    </location>
</feature>
<dbReference type="SUPFAM" id="SSF56042">
    <property type="entry name" value="PurM C-terminal domain-like"/>
    <property type="match status" value="1"/>
</dbReference>
<dbReference type="InterPro" id="IPR010918">
    <property type="entry name" value="PurM-like_C_dom"/>
</dbReference>
<dbReference type="GO" id="GO:0051604">
    <property type="term" value="P:protein maturation"/>
    <property type="evidence" value="ECO:0007669"/>
    <property type="project" value="TreeGrafter"/>
</dbReference>
<evidence type="ECO:0000256" key="1">
    <source>
        <dbReference type="SAM" id="MobiDB-lite"/>
    </source>
</evidence>
<sequence>MRTAGQGPQGFETRDGEMRPGQDLIMAGYAGLDGACGIARARREELERRFCSAFLKQLAGPTESSPAVWAEEHLGADITAYEGLGEGGVLAALWNLSGVFNAGIEFDLRRIPIRQATVEICELYGLNPYRLRSGGGFVAAADNGGRAVRALEAAGIPAAVIGSVIPGTARRMSHGGESAGFLERPQPDEYDKICGDERQT</sequence>
<dbReference type="InterPro" id="IPR011854">
    <property type="entry name" value="HypE"/>
</dbReference>
<dbReference type="PANTHER" id="PTHR30303:SF4">
    <property type="entry name" value="HYDROGENASE EXPRESSION_FORMATION PROTEIN HYPE"/>
    <property type="match status" value="1"/>
</dbReference>
<feature type="domain" description="PurM-like C-terminal" evidence="2">
    <location>
        <begin position="19"/>
        <end position="168"/>
    </location>
</feature>
<dbReference type="Proteomes" id="UP000198508">
    <property type="component" value="Unassembled WGS sequence"/>
</dbReference>
<feature type="region of interest" description="Disordered" evidence="1">
    <location>
        <begin position="175"/>
        <end position="200"/>
    </location>
</feature>
<protein>
    <submittedName>
        <fullName evidence="3">AIR synthase related protein, C-terminal domain</fullName>
    </submittedName>
</protein>
<organism evidence="3 4">
    <name type="scientific">Enterocloster lavalensis</name>
    <dbReference type="NCBI Taxonomy" id="460384"/>
    <lineage>
        <taxon>Bacteria</taxon>
        <taxon>Bacillati</taxon>
        <taxon>Bacillota</taxon>
        <taxon>Clostridia</taxon>
        <taxon>Lachnospirales</taxon>
        <taxon>Lachnospiraceae</taxon>
        <taxon>Enterocloster</taxon>
    </lineage>
</organism>
<evidence type="ECO:0000313" key="4">
    <source>
        <dbReference type="Proteomes" id="UP000198508"/>
    </source>
</evidence>